<proteinExistence type="predicted"/>
<dbReference type="EMBL" id="JAERRJ010000002">
    <property type="protein sequence ID" value="MBL1073713.1"/>
    <property type="molecule type" value="Genomic_DNA"/>
</dbReference>
<name>A0ABS1LZ68_9NOCA</name>
<feature type="transmembrane region" description="Helical" evidence="1">
    <location>
        <begin position="103"/>
        <end position="121"/>
    </location>
</feature>
<dbReference type="InterPro" id="IPR010699">
    <property type="entry name" value="DUF1275"/>
</dbReference>
<dbReference type="Proteomes" id="UP000602198">
    <property type="component" value="Unassembled WGS sequence"/>
</dbReference>
<feature type="transmembrane region" description="Helical" evidence="1">
    <location>
        <begin position="68"/>
        <end position="91"/>
    </location>
</feature>
<dbReference type="PANTHER" id="PTHR37314:SF4">
    <property type="entry name" value="UPF0700 TRANSMEMBRANE PROTEIN YOAK"/>
    <property type="match status" value="1"/>
</dbReference>
<evidence type="ECO:0000256" key="1">
    <source>
        <dbReference type="SAM" id="Phobius"/>
    </source>
</evidence>
<evidence type="ECO:0000313" key="2">
    <source>
        <dbReference type="EMBL" id="MBL1073713.1"/>
    </source>
</evidence>
<keyword evidence="1" id="KW-1133">Transmembrane helix</keyword>
<dbReference type="Pfam" id="PF06912">
    <property type="entry name" value="DUF1275"/>
    <property type="match status" value="1"/>
</dbReference>
<keyword evidence="1" id="KW-0812">Transmembrane</keyword>
<evidence type="ECO:0000313" key="3">
    <source>
        <dbReference type="Proteomes" id="UP000602198"/>
    </source>
</evidence>
<sequence>MRPTREESETKKRPREPFWELEMRLSAVLSVLAGFIGAAAYTHSEGYFVTFMTGNTERAVLGGFGGDYALAVGAATIILCFLMGVFVASLCRRYLWRNHPHGATVLTTIALVGASIADHILGERGIGLTPILFVAFGMGAINTSFVKNGEVSIPVSYVTGTLVKFAQGVERHLAGGGSARDWLGYAVQYGSFALGALIGGLVSLVVEGRFMLDTAVVASALVAGYTWRADPDWACDHPECAPGAKH</sequence>
<gene>
    <name evidence="2" type="ORF">JK358_04845</name>
</gene>
<accession>A0ABS1LZ68</accession>
<reference evidence="2 3" key="1">
    <citation type="submission" date="2021-01" db="EMBL/GenBank/DDBJ databases">
        <title>WGS of actinomycetes isolated from Thailand.</title>
        <authorList>
            <person name="Thawai C."/>
        </authorList>
    </citation>
    <scope>NUCLEOTIDE SEQUENCE [LARGE SCALE GENOMIC DNA]</scope>
    <source>
        <strain evidence="2 3">LPG 2</strain>
    </source>
</reference>
<keyword evidence="3" id="KW-1185">Reference proteome</keyword>
<protein>
    <submittedName>
        <fullName evidence="2">DUF1275 domain-containing protein</fullName>
    </submittedName>
</protein>
<dbReference type="SUPFAM" id="SSF103473">
    <property type="entry name" value="MFS general substrate transporter"/>
    <property type="match status" value="1"/>
</dbReference>
<comment type="caution">
    <text evidence="2">The sequence shown here is derived from an EMBL/GenBank/DDBJ whole genome shotgun (WGS) entry which is preliminary data.</text>
</comment>
<dbReference type="PANTHER" id="PTHR37314">
    <property type="entry name" value="SLR0142 PROTEIN"/>
    <property type="match status" value="1"/>
</dbReference>
<organism evidence="2 3">
    <name type="scientific">Nocardia acididurans</name>
    <dbReference type="NCBI Taxonomy" id="2802282"/>
    <lineage>
        <taxon>Bacteria</taxon>
        <taxon>Bacillati</taxon>
        <taxon>Actinomycetota</taxon>
        <taxon>Actinomycetes</taxon>
        <taxon>Mycobacteriales</taxon>
        <taxon>Nocardiaceae</taxon>
        <taxon>Nocardia</taxon>
    </lineage>
</organism>
<dbReference type="InterPro" id="IPR036259">
    <property type="entry name" value="MFS_trans_sf"/>
</dbReference>
<keyword evidence="1" id="KW-0472">Membrane</keyword>
<feature type="transmembrane region" description="Helical" evidence="1">
    <location>
        <begin position="127"/>
        <end position="146"/>
    </location>
</feature>